<protein>
    <submittedName>
        <fullName evidence="4">Uncharacterized protein</fullName>
    </submittedName>
</protein>
<organism evidence="4 5">
    <name type="scientific">Micractinium conductrix</name>
    <dbReference type="NCBI Taxonomy" id="554055"/>
    <lineage>
        <taxon>Eukaryota</taxon>
        <taxon>Viridiplantae</taxon>
        <taxon>Chlorophyta</taxon>
        <taxon>core chlorophytes</taxon>
        <taxon>Trebouxiophyceae</taxon>
        <taxon>Chlorellales</taxon>
        <taxon>Chlorellaceae</taxon>
        <taxon>Chlorella clade</taxon>
        <taxon>Micractinium</taxon>
    </lineage>
</organism>
<dbReference type="Proteomes" id="UP000239649">
    <property type="component" value="Unassembled WGS sequence"/>
</dbReference>
<feature type="coiled-coil region" evidence="1">
    <location>
        <begin position="83"/>
        <end position="164"/>
    </location>
</feature>
<feature type="transmembrane region" description="Helical" evidence="3">
    <location>
        <begin position="244"/>
        <end position="260"/>
    </location>
</feature>
<feature type="region of interest" description="Disordered" evidence="2">
    <location>
        <begin position="35"/>
        <end position="68"/>
    </location>
</feature>
<keyword evidence="3" id="KW-1133">Transmembrane helix</keyword>
<evidence type="ECO:0000313" key="4">
    <source>
        <dbReference type="EMBL" id="PSC76377.1"/>
    </source>
</evidence>
<dbReference type="OrthoDB" id="515004at2759"/>
<evidence type="ECO:0000313" key="5">
    <source>
        <dbReference type="Proteomes" id="UP000239649"/>
    </source>
</evidence>
<accession>A0A2P6VQN1</accession>
<keyword evidence="1" id="KW-0175">Coiled coil</keyword>
<dbReference type="EMBL" id="LHPF02000001">
    <property type="protein sequence ID" value="PSC76377.1"/>
    <property type="molecule type" value="Genomic_DNA"/>
</dbReference>
<evidence type="ECO:0000256" key="1">
    <source>
        <dbReference type="SAM" id="Coils"/>
    </source>
</evidence>
<comment type="caution">
    <text evidence="4">The sequence shown here is derived from an EMBL/GenBank/DDBJ whole genome shotgun (WGS) entry which is preliminary data.</text>
</comment>
<name>A0A2P6VQN1_9CHLO</name>
<dbReference type="PROSITE" id="PS51257">
    <property type="entry name" value="PROKAR_LIPOPROTEIN"/>
    <property type="match status" value="1"/>
</dbReference>
<evidence type="ECO:0000256" key="3">
    <source>
        <dbReference type="SAM" id="Phobius"/>
    </source>
</evidence>
<dbReference type="PANTHER" id="PTHR35731">
    <property type="entry name" value="8-AMINO-7-OXONONANOATE SYNTHASE"/>
    <property type="match status" value="1"/>
</dbReference>
<dbReference type="PANTHER" id="PTHR35731:SF1">
    <property type="entry name" value="8-AMINO-7-OXONONANOATE SYNTHASE"/>
    <property type="match status" value="1"/>
</dbReference>
<evidence type="ECO:0000256" key="2">
    <source>
        <dbReference type="SAM" id="MobiDB-lite"/>
    </source>
</evidence>
<dbReference type="AlphaFoldDB" id="A0A2P6VQN1"/>
<gene>
    <name evidence="4" type="ORF">C2E20_0552</name>
</gene>
<keyword evidence="5" id="KW-1185">Reference proteome</keyword>
<keyword evidence="3" id="KW-0472">Membrane</keyword>
<dbReference type="GO" id="GO:0009507">
    <property type="term" value="C:chloroplast"/>
    <property type="evidence" value="ECO:0007669"/>
    <property type="project" value="TreeGrafter"/>
</dbReference>
<keyword evidence="3" id="KW-0812">Transmembrane</keyword>
<reference evidence="4 5" key="1">
    <citation type="journal article" date="2018" name="Plant J.">
        <title>Genome sequences of Chlorella sorokiniana UTEX 1602 and Micractinium conductrix SAG 241.80: implications to maltose excretion by a green alga.</title>
        <authorList>
            <person name="Arriola M.B."/>
            <person name="Velmurugan N."/>
            <person name="Zhang Y."/>
            <person name="Plunkett M.H."/>
            <person name="Hondzo H."/>
            <person name="Barney B.M."/>
        </authorList>
    </citation>
    <scope>NUCLEOTIDE SEQUENCE [LARGE SCALE GENOMIC DNA]</scope>
    <source>
        <strain evidence="4 5">SAG 241.80</strain>
    </source>
</reference>
<proteinExistence type="predicted"/>
<feature type="transmembrane region" description="Helical" evidence="3">
    <location>
        <begin position="214"/>
        <end position="232"/>
    </location>
</feature>
<sequence>MQSLTRGCASGSAASACSTSAPAAAARCLLPAAARHRCPPPPRAAGSGTPQHPEENERPGGDSGLQDSLIKQLQFEIGKKRVDEFVAEEAEGLKAKAEEAKEELEKLADLQNLKAEVAFNSALADINREADEFEEQLRRSREQQKAAEAELEQWEDDVAVARSEGQFFKSLYQPKGKARRGGAAAGADLATAEEVQARRERVTEPARTELSSRVRYYLFAFLAFVLAGEVIADLQSDAPSAVQDVIYTLLVVALGVTSLSERRTKL</sequence>